<organism evidence="8">
    <name type="scientific">bioreactor metagenome</name>
    <dbReference type="NCBI Taxonomy" id="1076179"/>
    <lineage>
        <taxon>unclassified sequences</taxon>
        <taxon>metagenomes</taxon>
        <taxon>ecological metagenomes</taxon>
    </lineage>
</organism>
<comment type="caution">
    <text evidence="8">The sequence shown here is derived from an EMBL/GenBank/DDBJ whole genome shotgun (WGS) entry which is preliminary data.</text>
</comment>
<feature type="transmembrane region" description="Helical" evidence="6">
    <location>
        <begin position="116"/>
        <end position="138"/>
    </location>
</feature>
<name>A0A644U3Z6_9ZZZZ</name>
<evidence type="ECO:0000256" key="6">
    <source>
        <dbReference type="SAM" id="Phobius"/>
    </source>
</evidence>
<feature type="transmembrane region" description="Helical" evidence="6">
    <location>
        <begin position="6"/>
        <end position="24"/>
    </location>
</feature>
<comment type="subcellular location">
    <subcellularLocation>
        <location evidence="1">Cell membrane</location>
        <topology evidence="1">Multi-pass membrane protein</topology>
    </subcellularLocation>
</comment>
<dbReference type="InterPro" id="IPR050638">
    <property type="entry name" value="AA-Vitamin_Transporters"/>
</dbReference>
<evidence type="ECO:0000256" key="3">
    <source>
        <dbReference type="ARBA" id="ARBA00022692"/>
    </source>
</evidence>
<evidence type="ECO:0000256" key="4">
    <source>
        <dbReference type="ARBA" id="ARBA00022989"/>
    </source>
</evidence>
<feature type="transmembrane region" description="Helical" evidence="6">
    <location>
        <begin position="185"/>
        <end position="204"/>
    </location>
</feature>
<dbReference type="PANTHER" id="PTHR32322">
    <property type="entry name" value="INNER MEMBRANE TRANSPORTER"/>
    <property type="match status" value="1"/>
</dbReference>
<keyword evidence="4 6" id="KW-1133">Transmembrane helix</keyword>
<gene>
    <name evidence="8" type="ORF">SDC9_19120</name>
</gene>
<evidence type="ECO:0000259" key="7">
    <source>
        <dbReference type="Pfam" id="PF00892"/>
    </source>
</evidence>
<feature type="domain" description="EamA" evidence="7">
    <location>
        <begin position="119"/>
        <end position="254"/>
    </location>
</feature>
<dbReference type="InterPro" id="IPR037185">
    <property type="entry name" value="EmrE-like"/>
</dbReference>
<dbReference type="AlphaFoldDB" id="A0A644U3Z6"/>
<feature type="transmembrane region" description="Helical" evidence="6">
    <location>
        <begin position="211"/>
        <end position="231"/>
    </location>
</feature>
<dbReference type="InterPro" id="IPR000620">
    <property type="entry name" value="EamA_dom"/>
</dbReference>
<reference evidence="8" key="1">
    <citation type="submission" date="2019-08" db="EMBL/GenBank/DDBJ databases">
        <authorList>
            <person name="Kucharzyk K."/>
            <person name="Murdoch R.W."/>
            <person name="Higgins S."/>
            <person name="Loffler F."/>
        </authorList>
    </citation>
    <scope>NUCLEOTIDE SEQUENCE</scope>
</reference>
<feature type="domain" description="EamA" evidence="7">
    <location>
        <begin position="2"/>
        <end position="108"/>
    </location>
</feature>
<keyword evidence="3 6" id="KW-0812">Transmembrane</keyword>
<evidence type="ECO:0000256" key="5">
    <source>
        <dbReference type="ARBA" id="ARBA00023136"/>
    </source>
</evidence>
<feature type="transmembrane region" description="Helical" evidence="6">
    <location>
        <begin position="150"/>
        <end position="173"/>
    </location>
</feature>
<feature type="transmembrane region" description="Helical" evidence="6">
    <location>
        <begin position="237"/>
        <end position="255"/>
    </location>
</feature>
<evidence type="ECO:0000256" key="2">
    <source>
        <dbReference type="ARBA" id="ARBA00022475"/>
    </source>
</evidence>
<feature type="transmembrane region" description="Helical" evidence="6">
    <location>
        <begin position="36"/>
        <end position="58"/>
    </location>
</feature>
<feature type="transmembrane region" description="Helical" evidence="6">
    <location>
        <begin position="64"/>
        <end position="85"/>
    </location>
</feature>
<protein>
    <recommendedName>
        <fullName evidence="7">EamA domain-containing protein</fullName>
    </recommendedName>
</protein>
<feature type="transmembrane region" description="Helical" evidence="6">
    <location>
        <begin position="92"/>
        <end position="110"/>
    </location>
</feature>
<dbReference type="GO" id="GO:0005886">
    <property type="term" value="C:plasma membrane"/>
    <property type="evidence" value="ECO:0007669"/>
    <property type="project" value="UniProtKB-SubCell"/>
</dbReference>
<proteinExistence type="predicted"/>
<sequence>MSTETLMFYRFFVSAIIYGIYLFFRKANFKLSKKNIRDIILIGGAGYGLTGLTLVSSYNYIPSGIGTTIGFQFPVMISLFMWLFYKEKLQKTIYISLALSLLGVFLLSYSPDHGLVSGYGIFLLTITNLMYSMYIIGVNKSSMKEIDSSVLTFYVISISMILCLALSIIRGTLIPIPSLMAGSNILFMSIFSTIIANLTLILAIKAIGSTITALLSPLEPVTAIIIGIIVFNENINIQIITGVIIIILAVVLIILNGKKKTE</sequence>
<evidence type="ECO:0000256" key="1">
    <source>
        <dbReference type="ARBA" id="ARBA00004651"/>
    </source>
</evidence>
<keyword evidence="5 6" id="KW-0472">Membrane</keyword>
<accession>A0A644U3Z6</accession>
<evidence type="ECO:0000313" key="8">
    <source>
        <dbReference type="EMBL" id="MPL73321.1"/>
    </source>
</evidence>
<dbReference type="EMBL" id="VSSQ01000072">
    <property type="protein sequence ID" value="MPL73321.1"/>
    <property type="molecule type" value="Genomic_DNA"/>
</dbReference>
<dbReference type="SUPFAM" id="SSF103481">
    <property type="entry name" value="Multidrug resistance efflux transporter EmrE"/>
    <property type="match status" value="2"/>
</dbReference>
<dbReference type="Pfam" id="PF00892">
    <property type="entry name" value="EamA"/>
    <property type="match status" value="2"/>
</dbReference>
<keyword evidence="2" id="KW-1003">Cell membrane</keyword>
<dbReference type="PANTHER" id="PTHR32322:SF18">
    <property type="entry name" value="S-ADENOSYLMETHIONINE_S-ADENOSYLHOMOCYSTEINE TRANSPORTER"/>
    <property type="match status" value="1"/>
</dbReference>